<reference evidence="3 4" key="1">
    <citation type="submission" date="2017-08" db="EMBL/GenBank/DDBJ databases">
        <title>Complete Genome Sequence of Bacillus kochii Oregon-R-modENCODE STRAIN BDGP4, isolated from Drosophila melanogaster gut.</title>
        <authorList>
            <person name="Wan K.H."/>
            <person name="Yu C."/>
            <person name="Park S."/>
            <person name="Hammonds A.S."/>
            <person name="Booth B.W."/>
            <person name="Celniker S.E."/>
        </authorList>
    </citation>
    <scope>NUCLEOTIDE SEQUENCE [LARGE SCALE GENOMIC DNA]</scope>
    <source>
        <strain evidence="3 4">BDGP4</strain>
    </source>
</reference>
<dbReference type="EMBL" id="CP022983">
    <property type="protein sequence ID" value="ASV67285.1"/>
    <property type="molecule type" value="Genomic_DNA"/>
</dbReference>
<feature type="domain" description="DUF4395" evidence="2">
    <location>
        <begin position="9"/>
        <end position="133"/>
    </location>
</feature>
<evidence type="ECO:0000256" key="1">
    <source>
        <dbReference type="SAM" id="Phobius"/>
    </source>
</evidence>
<keyword evidence="4" id="KW-1185">Reference proteome</keyword>
<protein>
    <recommendedName>
        <fullName evidence="2">DUF4395 domain-containing protein</fullName>
    </recommendedName>
</protein>
<feature type="transmembrane region" description="Helical" evidence="1">
    <location>
        <begin position="109"/>
        <end position="132"/>
    </location>
</feature>
<feature type="transmembrane region" description="Helical" evidence="1">
    <location>
        <begin position="83"/>
        <end position="103"/>
    </location>
</feature>
<proteinExistence type="predicted"/>
<dbReference type="AlphaFoldDB" id="A0A248TGI7"/>
<keyword evidence="1" id="KW-0472">Membrane</keyword>
<dbReference type="InterPro" id="IPR016942">
    <property type="entry name" value="UCP030042"/>
</dbReference>
<dbReference type="Proteomes" id="UP000215137">
    <property type="component" value="Chromosome"/>
</dbReference>
<sequence>MNNQQIASIPRPLVKTNQWVIVLSVIATLITGQFFILLIPLLAGLIGLLTGNNPVMVIAKKFLKKPLSSYIPEDKAQQQFNQLIAVVCLSIAFISSIIGWTILSYSFAIIVGLAATIALCGFCIGCFIHFQYNQYKYRRSLRS</sequence>
<dbReference type="InterPro" id="IPR025508">
    <property type="entry name" value="DUF4395"/>
</dbReference>
<keyword evidence="1" id="KW-0812">Transmembrane</keyword>
<gene>
    <name evidence="3" type="ORF">CKF48_08110</name>
</gene>
<keyword evidence="1" id="KW-1133">Transmembrane helix</keyword>
<dbReference type="Pfam" id="PF14340">
    <property type="entry name" value="DUF4395"/>
    <property type="match status" value="1"/>
</dbReference>
<dbReference type="KEGG" id="bko:CKF48_08110"/>
<evidence type="ECO:0000259" key="2">
    <source>
        <dbReference type="Pfam" id="PF14340"/>
    </source>
</evidence>
<accession>A0A248TGI7</accession>
<name>A0A248TGI7_9BACI</name>
<dbReference type="RefSeq" id="WP_095370859.1">
    <property type="nucleotide sequence ID" value="NZ_CP022983.1"/>
</dbReference>
<feature type="transmembrane region" description="Helical" evidence="1">
    <location>
        <begin position="45"/>
        <end position="63"/>
    </location>
</feature>
<feature type="transmembrane region" description="Helical" evidence="1">
    <location>
        <begin position="20"/>
        <end position="39"/>
    </location>
</feature>
<organism evidence="3 4">
    <name type="scientific">Cytobacillus kochii</name>
    <dbReference type="NCBI Taxonomy" id="859143"/>
    <lineage>
        <taxon>Bacteria</taxon>
        <taxon>Bacillati</taxon>
        <taxon>Bacillota</taxon>
        <taxon>Bacilli</taxon>
        <taxon>Bacillales</taxon>
        <taxon>Bacillaceae</taxon>
        <taxon>Cytobacillus</taxon>
    </lineage>
</organism>
<evidence type="ECO:0000313" key="4">
    <source>
        <dbReference type="Proteomes" id="UP000215137"/>
    </source>
</evidence>
<dbReference type="PIRSF" id="PIRSF030042">
    <property type="entry name" value="UCP030042"/>
    <property type="match status" value="1"/>
</dbReference>
<evidence type="ECO:0000313" key="3">
    <source>
        <dbReference type="EMBL" id="ASV67285.1"/>
    </source>
</evidence>
<dbReference type="OrthoDB" id="2376580at2"/>